<feature type="region of interest" description="Disordered" evidence="11">
    <location>
        <begin position="1217"/>
        <end position="1271"/>
    </location>
</feature>
<keyword evidence="5" id="KW-0067">ATP-binding</keyword>
<evidence type="ECO:0000256" key="11">
    <source>
        <dbReference type="SAM" id="MobiDB-lite"/>
    </source>
</evidence>
<evidence type="ECO:0000313" key="15">
    <source>
        <dbReference type="Proteomes" id="UP000830671"/>
    </source>
</evidence>
<name>A0A9Q8SYH5_9PEZI</name>
<dbReference type="SUPFAM" id="SSF46589">
    <property type="entry name" value="tRNA-binding arm"/>
    <property type="match status" value="1"/>
</dbReference>
<dbReference type="InterPro" id="IPR033729">
    <property type="entry name" value="SerRS_core"/>
</dbReference>
<dbReference type="InterPro" id="IPR011990">
    <property type="entry name" value="TPR-like_helical_dom_sf"/>
</dbReference>
<feature type="region of interest" description="Disordered" evidence="11">
    <location>
        <begin position="805"/>
        <end position="833"/>
    </location>
</feature>
<feature type="domain" description="Aminoacyl-transfer RNA synthetases class-II family profile" evidence="13">
    <location>
        <begin position="1555"/>
        <end position="1796"/>
    </location>
</feature>
<evidence type="ECO:0000259" key="13">
    <source>
        <dbReference type="PROSITE" id="PS50862"/>
    </source>
</evidence>
<organism evidence="14 15">
    <name type="scientific">Colletotrichum lupini</name>
    <dbReference type="NCBI Taxonomy" id="145971"/>
    <lineage>
        <taxon>Eukaryota</taxon>
        <taxon>Fungi</taxon>
        <taxon>Dikarya</taxon>
        <taxon>Ascomycota</taxon>
        <taxon>Pezizomycotina</taxon>
        <taxon>Sordariomycetes</taxon>
        <taxon>Hypocreomycetidae</taxon>
        <taxon>Glomerellales</taxon>
        <taxon>Glomerellaceae</taxon>
        <taxon>Colletotrichum</taxon>
        <taxon>Colletotrichum acutatum species complex</taxon>
    </lineage>
</organism>
<dbReference type="Gene3D" id="1.10.8.270">
    <property type="entry name" value="putative rabgap domain of human tbc1 domain family member 14 like domains"/>
    <property type="match status" value="1"/>
</dbReference>
<dbReference type="Pfam" id="PF10516">
    <property type="entry name" value="SHNi-TPR"/>
    <property type="match status" value="1"/>
</dbReference>
<dbReference type="InterPro" id="IPR019734">
    <property type="entry name" value="TPR_rpt"/>
</dbReference>
<dbReference type="FunFam" id="1.10.10.750:FF:000007">
    <property type="entry name" value="TBC1 domain family member"/>
    <property type="match status" value="1"/>
</dbReference>
<dbReference type="EMBL" id="CP019477">
    <property type="protein sequence ID" value="UQC84962.1"/>
    <property type="molecule type" value="Genomic_DNA"/>
</dbReference>
<dbReference type="GO" id="GO:0006434">
    <property type="term" value="P:seryl-tRNA aminoacylation"/>
    <property type="evidence" value="ECO:0007669"/>
    <property type="project" value="InterPro"/>
</dbReference>
<dbReference type="InterPro" id="IPR042103">
    <property type="entry name" value="SerRS_1_N_sf"/>
</dbReference>
<dbReference type="Pfam" id="PF00566">
    <property type="entry name" value="RabGAP-TBC"/>
    <property type="match status" value="1"/>
</dbReference>
<dbReference type="GO" id="GO:0004828">
    <property type="term" value="F:serine-tRNA ligase activity"/>
    <property type="evidence" value="ECO:0007669"/>
    <property type="project" value="UniProtKB-EC"/>
</dbReference>
<accession>A0A9Q8SYH5</accession>
<dbReference type="SUPFAM" id="SSF48452">
    <property type="entry name" value="TPR-like"/>
    <property type="match status" value="1"/>
</dbReference>
<feature type="domain" description="Rab-GAP TBC" evidence="12">
    <location>
        <begin position="364"/>
        <end position="605"/>
    </location>
</feature>
<gene>
    <name evidence="14" type="ORF">CLUP02_10458</name>
</gene>
<dbReference type="SMART" id="SM00028">
    <property type="entry name" value="TPR"/>
    <property type="match status" value="2"/>
</dbReference>
<dbReference type="InterPro" id="IPR019544">
    <property type="entry name" value="Tetratricopeptide_SHNi-TPR_dom"/>
</dbReference>
<dbReference type="InterPro" id="IPR045864">
    <property type="entry name" value="aa-tRNA-synth_II/BPL/LPL"/>
</dbReference>
<evidence type="ECO:0000256" key="6">
    <source>
        <dbReference type="ARBA" id="ARBA00022917"/>
    </source>
</evidence>
<evidence type="ECO:0000256" key="9">
    <source>
        <dbReference type="ARBA" id="ARBA00034892"/>
    </source>
</evidence>
<reference evidence="14" key="1">
    <citation type="journal article" date="2021" name="Mol. Plant Microbe Interact.">
        <title>Complete Genome Sequence of the Plant-Pathogenic Fungus Colletotrichum lupini.</title>
        <authorList>
            <person name="Baroncelli R."/>
            <person name="Pensec F."/>
            <person name="Da Lio D."/>
            <person name="Boufleur T."/>
            <person name="Vicente I."/>
            <person name="Sarrocco S."/>
            <person name="Picot A."/>
            <person name="Baraldi E."/>
            <person name="Sukno S."/>
            <person name="Thon M."/>
            <person name="Le Floch G."/>
        </authorList>
    </citation>
    <scope>NUCLEOTIDE SEQUENCE</scope>
    <source>
        <strain evidence="14">IMI 504893</strain>
    </source>
</reference>
<dbReference type="Gene3D" id="1.25.40.10">
    <property type="entry name" value="Tetratricopeptide repeat domain"/>
    <property type="match status" value="1"/>
</dbReference>
<feature type="region of interest" description="Disordered" evidence="11">
    <location>
        <begin position="218"/>
        <end position="262"/>
    </location>
</feature>
<evidence type="ECO:0000256" key="4">
    <source>
        <dbReference type="ARBA" id="ARBA00022741"/>
    </source>
</evidence>
<comment type="similarity">
    <text evidence="1">Belongs to the class-II aminoacyl-tRNA synthetase family. Type-1 seryl-tRNA synthetase subfamily.</text>
</comment>
<protein>
    <recommendedName>
        <fullName evidence="2">serine--tRNA ligase</fullName>
        <ecNumber evidence="2">6.1.1.11</ecNumber>
    </recommendedName>
    <alternativeName>
        <fullName evidence="8">Seryl-tRNA synthetase</fullName>
    </alternativeName>
    <alternativeName>
        <fullName evidence="9">Seryl-tRNA(Ser) synthetase</fullName>
    </alternativeName>
</protein>
<keyword evidence="3" id="KW-0436">Ligase</keyword>
<dbReference type="InterPro" id="IPR015866">
    <property type="entry name" value="Ser-tRNA-synth_1_N"/>
</dbReference>
<dbReference type="Gene3D" id="3.30.930.10">
    <property type="entry name" value="Bira Bifunctional Protein, Domain 2"/>
    <property type="match status" value="1"/>
</dbReference>
<dbReference type="Gene3D" id="1.10.287.40">
    <property type="entry name" value="Serine-tRNA synthetase, tRNA binding domain"/>
    <property type="match status" value="1"/>
</dbReference>
<dbReference type="InterPro" id="IPR002317">
    <property type="entry name" value="Ser-tRNA-ligase_type_1"/>
</dbReference>
<dbReference type="Pfam" id="PF00587">
    <property type="entry name" value="tRNA-synt_2b"/>
    <property type="match status" value="1"/>
</dbReference>
<dbReference type="NCBIfam" id="TIGR00414">
    <property type="entry name" value="serS"/>
    <property type="match status" value="1"/>
</dbReference>
<dbReference type="RefSeq" id="XP_049146579.1">
    <property type="nucleotide sequence ID" value="XM_049289434.1"/>
</dbReference>
<dbReference type="InterPro" id="IPR035969">
    <property type="entry name" value="Rab-GAP_TBC_sf"/>
</dbReference>
<keyword evidence="4" id="KW-0547">Nucleotide-binding</keyword>
<dbReference type="FunFam" id="1.10.8.270:FF:000037">
    <property type="entry name" value="TBC1 domain family member 22A"/>
    <property type="match status" value="1"/>
</dbReference>
<dbReference type="PROSITE" id="PS50862">
    <property type="entry name" value="AA_TRNA_LIGASE_II"/>
    <property type="match status" value="1"/>
</dbReference>
<dbReference type="FunFam" id="3.30.930.10:FF:000026">
    <property type="entry name" value="Seryl-tRNA synthetase, cytoplasmic"/>
    <property type="match status" value="1"/>
</dbReference>
<feature type="region of interest" description="Disordered" evidence="11">
    <location>
        <begin position="111"/>
        <end position="136"/>
    </location>
</feature>
<feature type="compositionally biased region" description="Acidic residues" evidence="11">
    <location>
        <begin position="974"/>
        <end position="996"/>
    </location>
</feature>
<feature type="compositionally biased region" description="Basic and acidic residues" evidence="11">
    <location>
        <begin position="123"/>
        <end position="134"/>
    </location>
</feature>
<dbReference type="InterPro" id="IPR006195">
    <property type="entry name" value="aa-tRNA-synth_II"/>
</dbReference>
<feature type="compositionally biased region" description="Basic and acidic residues" evidence="11">
    <location>
        <begin position="956"/>
        <end position="966"/>
    </location>
</feature>
<feature type="compositionally biased region" description="Acidic residues" evidence="11">
    <location>
        <begin position="218"/>
        <end position="228"/>
    </location>
</feature>
<dbReference type="Pfam" id="PF02403">
    <property type="entry name" value="Seryl_tRNA_N"/>
    <property type="match status" value="1"/>
</dbReference>
<dbReference type="InterPro" id="IPR010978">
    <property type="entry name" value="tRNA-bd_arm"/>
</dbReference>
<evidence type="ECO:0000256" key="8">
    <source>
        <dbReference type="ARBA" id="ARBA00031113"/>
    </source>
</evidence>
<feature type="coiled-coil region" evidence="10">
    <location>
        <begin position="1431"/>
        <end position="1458"/>
    </location>
</feature>
<evidence type="ECO:0000256" key="1">
    <source>
        <dbReference type="ARBA" id="ARBA00010728"/>
    </source>
</evidence>
<evidence type="ECO:0000256" key="7">
    <source>
        <dbReference type="ARBA" id="ARBA00023146"/>
    </source>
</evidence>
<feature type="compositionally biased region" description="Basic residues" evidence="11">
    <location>
        <begin position="237"/>
        <end position="246"/>
    </location>
</feature>
<keyword evidence="10" id="KW-0175">Coiled coil</keyword>
<dbReference type="Gene3D" id="1.10.10.750">
    <property type="entry name" value="Ypt/Rab-GAP domain of gyp1p, domain 1"/>
    <property type="match status" value="1"/>
</dbReference>
<feature type="region of interest" description="Disordered" evidence="11">
    <location>
        <begin position="901"/>
        <end position="937"/>
    </location>
</feature>
<dbReference type="Gene3D" id="1.10.472.80">
    <property type="entry name" value="Ypt/Rab-GAP domain of gyp1p, domain 3"/>
    <property type="match status" value="1"/>
</dbReference>
<evidence type="ECO:0000256" key="2">
    <source>
        <dbReference type="ARBA" id="ARBA00012840"/>
    </source>
</evidence>
<dbReference type="GeneID" id="73344444"/>
<evidence type="ECO:0000256" key="10">
    <source>
        <dbReference type="SAM" id="Coils"/>
    </source>
</evidence>
<dbReference type="PROSITE" id="PS50086">
    <property type="entry name" value="TBC_RABGAP"/>
    <property type="match status" value="1"/>
</dbReference>
<sequence>MFVLPFALRWKKHLRYHLDLHLGRHNDAVETASFSHSKGPATGHLFGAQATRLAHLNTKTHNDTVSIEKYHHVLLFREWEEALATGMLPQTPARACHRMLIAPQQEMVQVDRSDSASPFWKPPPRENASKRTGRDPNLVVGAAYSHADILKFDSLNLSSSSSRPKTPPSSHSTKGRPSDASPPSRPQSGLSSPPIKSYINFLSNTNDDWKADEDEEDMMGYEDDDGDDFGLPSLSNLKRRTRKKAAQNRSDPNGGLSPLNDSFGLGLHTRRYSNSADIAIERPAPTYPMPKKSEGKILRPQYKEILRDPANALHLIDHPVIPDDATPKEIDAANSRITRINKFKKLLQASTIPLQELRQLAWSGVPQEVRAMTWQLLLSYLPTNSERRVATLERKRKEYLDGVRQAFERGSSSGGGGTTPAAPGKARGLDEAIWHQISIDVPRTNPHIELYSYEATQRSLERILYLWAVRHPASGYVQGINDLVTPFWQVFLSTYVADSDIESGMDPGQLPKSVLDAVEADSFWCLTKLLDGIQDHYIVAQPGIQRQVAALRDLTARIDAGLAKHLEKEHVEFIQFSFRWMNCLLMREISVRNTIRMWDTYLAEEQGFSEFHLYVCAAFLVKWSDKLVKMDFQEIMMFLQSLPTKSWTEKDIELLLSEAFIWQSLFKGSSFSNQMFAVQAYGDCQGKPVIKALAATPCWPIPELIHGIDATYSAKHSEEAQHAPAILIGFNSFYVLNGSYPCSFAANSLFAIAFLTSFILNINPIPTMADAPEQPTIAAEVPIAEAPVAVAPVAEAPAVEAVANPEIKQDAPAPTQQDTPATIGEESEEDVNSKKVTLADLTAKGTALYAKKQYEEATDCFTKAAELQDEINGEMQPANAEILFLYGRSVFKVGQSKSDVLGGKAAGEKKAAKPKSKVPKKTTAEPMSTKAPAETEAQRITEEGVAIVASETSGAKPEETVEEKKPLFQFTGEENFEDDSDEEEAEGDEEDEEEDDDLAVAFGVLDMARILYSRQLEELEKVEPNGKAQEQVDGEKLSIKHVKERLADTHDLLAEISLENERYPDAIEDSRKSLKYKKELYSEDSEVIAEAHFKLSLALEFSSVTTTQEEGEQGESKPFDEKLREEAANELEAAINSTKLKLQNKEVELATMASPEDNEVTRATITDVKDMIADMEQRLVELRKPPIDVNAALGGEGLGGILGAAIGESAAQTQARVEEAKKTATDLTGLVRKKAKEEPKPEETQANGAESNGTKRKAEEPAEEDDSSKKTKLALWKAKENILRFTTVGRGIGKGRRERPLAFDRLSPAPAKEPHHHPAATIYHPPKSLLSHLERVTPTQLQTIRSPKERFAPPNSLLPPPKATIMLDLQDFIKERGGDPEKIRDSQRRRHAPVEIVDEVIALWDDHRKTQYSATQIGSEINAVQKEIGMKKKNKENADDLLKKKEDLQKQKKDKEDEATAKLVTLNAKAKSIGNYVHESVPISDNEDNNVTEREWKPEAGLGAKTEQTLSHHQIVTRLAGYDPERAIKLVGHRGYCLTGYGLFLNQALINYGLEFLFNKGYTPNQPPFFMNRNQMAKTAQLEDFDEELYKVTGDGEEKYLIATSEQPLSALHSEEWIQGGQLPIKYAGYSTCFRKEAGKHGKEAWGLFRVHQFEKIEQFIFCKPEDSWKHFDEMIAASEEFYKSLGLPYRVVSIVSGALNNAAAKKYDLEAWFPFQQEYKELVSCSNCTDYQTRELEVRYGVKKAKEAPGGGRKEYVHALNATLCATERTLCCIMENYQTPDGFKVPEVLRKYIPGQPEFLPYVAELPKEITVVAGQKKK</sequence>
<keyword evidence="7" id="KW-0030">Aminoacyl-tRNA synthetase</keyword>
<dbReference type="PRINTS" id="PR00981">
    <property type="entry name" value="TRNASYNTHSER"/>
</dbReference>
<keyword evidence="6" id="KW-0648">Protein biosynthesis</keyword>
<feature type="compositionally biased region" description="Low complexity" evidence="11">
    <location>
        <begin position="158"/>
        <end position="172"/>
    </location>
</feature>
<dbReference type="InterPro" id="IPR002314">
    <property type="entry name" value="aa-tRNA-synt_IIb"/>
</dbReference>
<dbReference type="Proteomes" id="UP000830671">
    <property type="component" value="Chromosome 5"/>
</dbReference>
<dbReference type="GO" id="GO:0005524">
    <property type="term" value="F:ATP binding"/>
    <property type="evidence" value="ECO:0007669"/>
    <property type="project" value="UniProtKB-KW"/>
</dbReference>
<keyword evidence="15" id="KW-1185">Reference proteome</keyword>
<dbReference type="SUPFAM" id="SSF47923">
    <property type="entry name" value="Ypt/Rab-GAP domain of gyp1p"/>
    <property type="match status" value="2"/>
</dbReference>
<proteinExistence type="inferred from homology"/>
<dbReference type="KEGG" id="clup:CLUP02_10458"/>
<dbReference type="FunFam" id="1.10.472.80:FF:000001">
    <property type="entry name" value="TBC1 domain family member 22B"/>
    <property type="match status" value="1"/>
</dbReference>
<evidence type="ECO:0000256" key="3">
    <source>
        <dbReference type="ARBA" id="ARBA00022598"/>
    </source>
</evidence>
<evidence type="ECO:0000259" key="12">
    <source>
        <dbReference type="PROSITE" id="PS50086"/>
    </source>
</evidence>
<evidence type="ECO:0000313" key="14">
    <source>
        <dbReference type="EMBL" id="UQC84962.1"/>
    </source>
</evidence>
<dbReference type="InterPro" id="IPR000195">
    <property type="entry name" value="Rab-GAP-TBC_dom"/>
</dbReference>
<dbReference type="PANTHER" id="PTHR11778">
    <property type="entry name" value="SERYL-TRNA SYNTHETASE"/>
    <property type="match status" value="1"/>
</dbReference>
<dbReference type="EC" id="6.1.1.11" evidence="2"/>
<evidence type="ECO:0000256" key="5">
    <source>
        <dbReference type="ARBA" id="ARBA00022840"/>
    </source>
</evidence>
<dbReference type="SUPFAM" id="SSF55681">
    <property type="entry name" value="Class II aaRS and biotin synthetases"/>
    <property type="match status" value="1"/>
</dbReference>
<dbReference type="SMART" id="SM00164">
    <property type="entry name" value="TBC"/>
    <property type="match status" value="1"/>
</dbReference>
<feature type="region of interest" description="Disordered" evidence="11">
    <location>
        <begin position="951"/>
        <end position="996"/>
    </location>
</feature>
<dbReference type="CDD" id="cd00770">
    <property type="entry name" value="SerRS_core"/>
    <property type="match status" value="1"/>
</dbReference>
<feature type="region of interest" description="Disordered" evidence="11">
    <location>
        <begin position="156"/>
        <end position="197"/>
    </location>
</feature>